<dbReference type="InterPro" id="IPR016167">
    <property type="entry name" value="FAD-bd_PCMH_sub1"/>
</dbReference>
<proteinExistence type="inferred from homology"/>
<dbReference type="Proteomes" id="UP000028186">
    <property type="component" value="Chromosome I"/>
</dbReference>
<dbReference type="GO" id="GO:0071949">
    <property type="term" value="F:FAD binding"/>
    <property type="evidence" value="ECO:0007669"/>
    <property type="project" value="InterPro"/>
</dbReference>
<dbReference type="InterPro" id="IPR016166">
    <property type="entry name" value="FAD-bd_PCMH"/>
</dbReference>
<organism evidence="7 8">
    <name type="scientific">Neorhizobium galegae bv. officinalis bv. officinalis str. HAMBI 1141</name>
    <dbReference type="NCBI Taxonomy" id="1028801"/>
    <lineage>
        <taxon>Bacteria</taxon>
        <taxon>Pseudomonadati</taxon>
        <taxon>Pseudomonadota</taxon>
        <taxon>Alphaproteobacteria</taxon>
        <taxon>Hyphomicrobiales</taxon>
        <taxon>Rhizobiaceae</taxon>
        <taxon>Rhizobium/Agrobacterium group</taxon>
        <taxon>Neorhizobium</taxon>
    </lineage>
</organism>
<dbReference type="KEGG" id="ngl:RG1141_CH33150"/>
<dbReference type="PATRIC" id="fig|1028801.3.peg.3377"/>
<dbReference type="SUPFAM" id="SSF56176">
    <property type="entry name" value="FAD-binding/transporter-associated domain-like"/>
    <property type="match status" value="1"/>
</dbReference>
<name>A0A068TE45_NEOGA</name>
<dbReference type="eggNOG" id="COG0277">
    <property type="taxonomic scope" value="Bacteria"/>
</dbReference>
<dbReference type="Pfam" id="PF02913">
    <property type="entry name" value="FAD-oxidase_C"/>
    <property type="match status" value="1"/>
</dbReference>
<sequence>MGAIAFGDAGAQGSEAGIAEESTLSFDRVAHLLSSLESRLDAAAILTGDAISDGYAADATARGARPAAVLRPRNTEDVSAILSAANELRQPIVVQGGRTGLSGSSRPVEGEVSISLERLTGIESIDVAAQTMIVKAGTPLQVVQQAASDVGLFFGVDIGARGTATVGGNIGTNAGGIRVLRYGMYRAQVMGLEAVLPDGTILSSLKGLPKDNSGYDLNPLFIGTEGTIGVVTRACLKLHPKPQIERNAFIALPSLKAAQDLLARLRVELSGLISAFEAIFPNVYEGTVDYMGIRPPVEKGVGMYAMVEIHGQAPDQDNERFEAALAAALEDGLATDVVLSNSLREFNGLWGIRDGINDYLFGNGVTIGFDISVPLSRMQEFLDRAALAVDEIDPEARTYIFGHLGDGNLHYCMFSQHEKKVAEAIFSGIEAVGGGVSAEHGIGTDKVKYLKYARSEAEIATMRRLKTAFDPNYILNRGRVFEAPVSVLQAEHA</sequence>
<evidence type="ECO:0000313" key="7">
    <source>
        <dbReference type="EMBL" id="CDN55650.1"/>
    </source>
</evidence>
<gene>
    <name evidence="7" type="ORF">RG1141_CH33150</name>
</gene>
<feature type="domain" description="FAD-binding PCMH-type" evidence="6">
    <location>
        <begin position="62"/>
        <end position="241"/>
    </location>
</feature>
<dbReference type="InterPro" id="IPR051264">
    <property type="entry name" value="FAD-oxidored/transferase_4"/>
</dbReference>
<dbReference type="InterPro" id="IPR016169">
    <property type="entry name" value="FAD-bd_PCMH_sub2"/>
</dbReference>
<evidence type="ECO:0000256" key="4">
    <source>
        <dbReference type="ARBA" id="ARBA00022827"/>
    </source>
</evidence>
<dbReference type="Gene3D" id="1.10.45.10">
    <property type="entry name" value="Vanillyl-alcohol Oxidase, Chain A, domain 4"/>
    <property type="match status" value="1"/>
</dbReference>
<dbReference type="GO" id="GO:0022904">
    <property type="term" value="P:respiratory electron transport chain"/>
    <property type="evidence" value="ECO:0007669"/>
    <property type="project" value="TreeGrafter"/>
</dbReference>
<dbReference type="Gene3D" id="3.30.70.2190">
    <property type="match status" value="1"/>
</dbReference>
<comment type="cofactor">
    <cofactor evidence="1">
        <name>FAD</name>
        <dbReference type="ChEBI" id="CHEBI:57692"/>
    </cofactor>
</comment>
<evidence type="ECO:0000259" key="6">
    <source>
        <dbReference type="PROSITE" id="PS51387"/>
    </source>
</evidence>
<keyword evidence="4" id="KW-0274">FAD</keyword>
<dbReference type="PANTHER" id="PTHR43716:SF1">
    <property type="entry name" value="D-2-HYDROXYGLUTARATE DEHYDROGENASE, MITOCHONDRIAL"/>
    <property type="match status" value="1"/>
</dbReference>
<dbReference type="SUPFAM" id="SSF55103">
    <property type="entry name" value="FAD-linked oxidases, C-terminal domain"/>
    <property type="match status" value="1"/>
</dbReference>
<dbReference type="GO" id="GO:0016491">
    <property type="term" value="F:oxidoreductase activity"/>
    <property type="evidence" value="ECO:0007669"/>
    <property type="project" value="UniProtKB-KW"/>
</dbReference>
<dbReference type="FunFam" id="1.10.45.10:FF:000001">
    <property type="entry name" value="D-lactate dehydrogenase mitochondrial"/>
    <property type="match status" value="1"/>
</dbReference>
<dbReference type="Gene3D" id="3.30.70.2740">
    <property type="match status" value="1"/>
</dbReference>
<dbReference type="AlphaFoldDB" id="A0A068TE45"/>
<dbReference type="Pfam" id="PF01565">
    <property type="entry name" value="FAD_binding_4"/>
    <property type="match status" value="1"/>
</dbReference>
<evidence type="ECO:0000256" key="1">
    <source>
        <dbReference type="ARBA" id="ARBA00001974"/>
    </source>
</evidence>
<dbReference type="InterPro" id="IPR016171">
    <property type="entry name" value="Vanillyl_alc_oxidase_C-sub2"/>
</dbReference>
<evidence type="ECO:0000313" key="8">
    <source>
        <dbReference type="Proteomes" id="UP000028186"/>
    </source>
</evidence>
<dbReference type="Gene3D" id="3.30.43.10">
    <property type="entry name" value="Uridine Diphospho-n-acetylenolpyruvylglucosamine Reductase, domain 2"/>
    <property type="match status" value="1"/>
</dbReference>
<accession>A0A068TE45</accession>
<dbReference type="InterPro" id="IPR036318">
    <property type="entry name" value="FAD-bd_PCMH-like_sf"/>
</dbReference>
<dbReference type="PROSITE" id="PS51387">
    <property type="entry name" value="FAD_PCMH"/>
    <property type="match status" value="1"/>
</dbReference>
<evidence type="ECO:0000256" key="3">
    <source>
        <dbReference type="ARBA" id="ARBA00022630"/>
    </source>
</evidence>
<dbReference type="InterPro" id="IPR006094">
    <property type="entry name" value="Oxid_FAD_bind_N"/>
</dbReference>
<keyword evidence="5" id="KW-0560">Oxidoreductase</keyword>
<evidence type="ECO:0000256" key="2">
    <source>
        <dbReference type="ARBA" id="ARBA00008000"/>
    </source>
</evidence>
<keyword evidence="3" id="KW-0285">Flavoprotein</keyword>
<dbReference type="InterPro" id="IPR004113">
    <property type="entry name" value="FAD-bd_oxidored_4_C"/>
</dbReference>
<protein>
    <submittedName>
        <fullName evidence="7">Putative D-lactate ferricytochrome C oxidoreductase</fullName>
    </submittedName>
</protein>
<dbReference type="HOGENOM" id="CLU_017779_9_2_5"/>
<reference evidence="8" key="1">
    <citation type="journal article" date="2014" name="BMC Genomics">
        <title>Genome sequencing of two Neorhizobium galegae strains reveals a noeT gene responsible for the unusual acetylation of the nodulation factors.</title>
        <authorList>
            <person name="Osterman J."/>
            <person name="Marsh J."/>
            <person name="Laine P.K."/>
            <person name="Zeng Z."/>
            <person name="Alatalo E."/>
            <person name="Sullivan J.T."/>
            <person name="Young J.P."/>
            <person name="Thomas-Oates J."/>
            <person name="Paulin L."/>
            <person name="Lindstrom K."/>
        </authorList>
    </citation>
    <scope>NUCLEOTIDE SEQUENCE [LARGE SCALE GENOMIC DNA]</scope>
    <source>
        <strain evidence="8">HAMBI 1141</strain>
    </source>
</reference>
<evidence type="ECO:0000256" key="5">
    <source>
        <dbReference type="ARBA" id="ARBA00023002"/>
    </source>
</evidence>
<dbReference type="Gene3D" id="3.30.465.10">
    <property type="match status" value="1"/>
</dbReference>
<dbReference type="PANTHER" id="PTHR43716">
    <property type="entry name" value="D-2-HYDROXYGLUTARATE DEHYDROGENASE, MITOCHONDRIAL"/>
    <property type="match status" value="1"/>
</dbReference>
<comment type="similarity">
    <text evidence="2">Belongs to the FAD-binding oxidoreductase/transferase type 4 family.</text>
</comment>
<dbReference type="EMBL" id="HG938355">
    <property type="protein sequence ID" value="CDN55650.1"/>
    <property type="molecule type" value="Genomic_DNA"/>
</dbReference>
<dbReference type="InterPro" id="IPR016164">
    <property type="entry name" value="FAD-linked_Oxase-like_C"/>
</dbReference>